<protein>
    <submittedName>
        <fullName evidence="1">Uncharacterized protein</fullName>
    </submittedName>
</protein>
<organism evidence="1 2">
    <name type="scientific">Maribacter polysiphoniae</name>
    <dbReference type="NCBI Taxonomy" id="429344"/>
    <lineage>
        <taxon>Bacteria</taxon>
        <taxon>Pseudomonadati</taxon>
        <taxon>Bacteroidota</taxon>
        <taxon>Flavobacteriia</taxon>
        <taxon>Flavobacteriales</taxon>
        <taxon>Flavobacteriaceae</taxon>
        <taxon>Maribacter</taxon>
    </lineage>
</organism>
<keyword evidence="2" id="KW-1185">Reference proteome</keyword>
<dbReference type="EMBL" id="JACWLN010000001">
    <property type="protein sequence ID" value="MBD1259415.1"/>
    <property type="molecule type" value="Genomic_DNA"/>
</dbReference>
<evidence type="ECO:0000313" key="2">
    <source>
        <dbReference type="Proteomes" id="UP000651837"/>
    </source>
</evidence>
<evidence type="ECO:0000313" key="1">
    <source>
        <dbReference type="EMBL" id="MBD1259415.1"/>
    </source>
</evidence>
<reference evidence="1 2" key="1">
    <citation type="submission" date="2020-07" db="EMBL/GenBank/DDBJ databases">
        <title>The draft genome sequence of Maribacter polysiphoniae KCTC 22021.</title>
        <authorList>
            <person name="Mu L."/>
        </authorList>
    </citation>
    <scope>NUCLEOTIDE SEQUENCE [LARGE SCALE GENOMIC DNA]</scope>
    <source>
        <strain evidence="1 2">KCTC 22021</strain>
    </source>
</reference>
<accession>A0ABR7VTU6</accession>
<comment type="caution">
    <text evidence="1">The sequence shown here is derived from an EMBL/GenBank/DDBJ whole genome shotgun (WGS) entry which is preliminary data.</text>
</comment>
<gene>
    <name evidence="1" type="ORF">HZY62_02360</name>
</gene>
<dbReference type="Proteomes" id="UP000651837">
    <property type="component" value="Unassembled WGS sequence"/>
</dbReference>
<name>A0ABR7VTU6_9FLAO</name>
<proteinExistence type="predicted"/>
<sequence length="593" mass="67145">MGIGFTVDTPLKVAQYGIDSVISIVDDVLLEKLRKMYCELHEIPYKEITDKIEDFRAKRITSYLNLINNLTEQKFEELKNTTINKGNELKQYISMLPDGNSLKKEFKNLTEKMHISEAGNWIKDHLSLGSIDVNIMTKVDKVNYWNGEKLPSEYNDAHAALRGFAESDLQSSVILSAGMNPRLYGYMERFEDFYPNENGEMKKKIILKVSDFRSAMIQGKFLAKKGLWVSEYRIESGLNCGGHAFASDGYLLGPILQEFKEKRDELIASTHEVLVQALKNKDRIFPETALPLKVTAQGGVGTAEEHQFLLDTYELDSVGWGTPFLLVPEVTTVDKVTLDKLVQAKEEDLYLSNISPLGVPFNSLRGNTKDLEKDALIAKGRPGSSCPRQYLSLNHEFTEKDICVASRQYQRLKLKELEAQDLPKEAYQEQFDKIVEKSCICVGLSASALMVNHIDHKVEGEGVSVCPGPNMAYFSKLMSLKEITDHIYGRVNVIADGVRPNMFVKELSIYLDYLKGKIDEVKAIANKKQENYFTTFVKNLNQGIAYYESMFNASTEAFKDSKDKILAELDNCQERLQLLSLEIGKLVEMKEMA</sequence>